<evidence type="ECO:0000256" key="1">
    <source>
        <dbReference type="SAM" id="Phobius"/>
    </source>
</evidence>
<accession>A0A2K2FLY2</accession>
<feature type="chain" id="PRO_5039098587" description="Gluconolactonase" evidence="2">
    <location>
        <begin position="23"/>
        <end position="488"/>
    </location>
</feature>
<evidence type="ECO:0000313" key="4">
    <source>
        <dbReference type="Proteomes" id="UP000236151"/>
    </source>
</evidence>
<dbReference type="SUPFAM" id="SSF101898">
    <property type="entry name" value="NHL repeat"/>
    <property type="match status" value="1"/>
</dbReference>
<feature type="signal peptide" evidence="2">
    <location>
        <begin position="1"/>
        <end position="22"/>
    </location>
</feature>
<evidence type="ECO:0000313" key="3">
    <source>
        <dbReference type="EMBL" id="PNT99786.1"/>
    </source>
</evidence>
<dbReference type="RefSeq" id="WP_103081219.1">
    <property type="nucleotide sequence ID" value="NZ_CP021850.1"/>
</dbReference>
<keyword evidence="1" id="KW-1133">Transmembrane helix</keyword>
<keyword evidence="4" id="KW-1185">Reference proteome</keyword>
<gene>
    <name evidence="3" type="ORF">CDQ84_08035</name>
</gene>
<dbReference type="Proteomes" id="UP000236151">
    <property type="component" value="Unassembled WGS sequence"/>
</dbReference>
<dbReference type="AlphaFoldDB" id="A0A2K2FLY2"/>
<dbReference type="Gene3D" id="1.25.40.10">
    <property type="entry name" value="Tetratricopeptide repeat domain"/>
    <property type="match status" value="1"/>
</dbReference>
<feature type="transmembrane region" description="Helical" evidence="1">
    <location>
        <begin position="457"/>
        <end position="474"/>
    </location>
</feature>
<reference evidence="3 4" key="1">
    <citation type="submission" date="2017-06" db="EMBL/GenBank/DDBJ databases">
        <title>Investigating the central metabolism of Clostridium thermosuccinogenes.</title>
        <authorList>
            <person name="Koendjbiharie J.G."/>
            <person name="van Kranenburg R."/>
        </authorList>
    </citation>
    <scope>NUCLEOTIDE SEQUENCE [LARGE SCALE GENOMIC DNA]</scope>
    <source>
        <strain evidence="3 4">DSM 5806</strain>
    </source>
</reference>
<evidence type="ECO:0000256" key="2">
    <source>
        <dbReference type="SAM" id="SignalP"/>
    </source>
</evidence>
<dbReference type="Gene3D" id="2.120.10.30">
    <property type="entry name" value="TolB, C-terminal domain"/>
    <property type="match status" value="1"/>
</dbReference>
<protein>
    <recommendedName>
        <fullName evidence="5">Gluconolactonase</fullName>
    </recommendedName>
</protein>
<dbReference type="KEGG" id="cthd:CDO33_08320"/>
<dbReference type="SUPFAM" id="SSF48452">
    <property type="entry name" value="TPR-like"/>
    <property type="match status" value="1"/>
</dbReference>
<proteinExistence type="predicted"/>
<evidence type="ECO:0008006" key="5">
    <source>
        <dbReference type="Google" id="ProtNLM"/>
    </source>
</evidence>
<dbReference type="EMBL" id="NIOJ01000016">
    <property type="protein sequence ID" value="PNT99786.1"/>
    <property type="molecule type" value="Genomic_DNA"/>
</dbReference>
<comment type="caution">
    <text evidence="3">The sequence shown here is derived from an EMBL/GenBank/DDBJ whole genome shotgun (WGS) entry which is preliminary data.</text>
</comment>
<dbReference type="InterPro" id="IPR011042">
    <property type="entry name" value="6-blade_b-propeller_TolB-like"/>
</dbReference>
<keyword evidence="1" id="KW-0812">Transmembrane</keyword>
<keyword evidence="1" id="KW-0472">Membrane</keyword>
<sequence>MRLKSFFCIVLLICLSIPGLHANAKYTREQNYTYDYWGNPVRSIPAYELEDIIDSTRTNGIEIAGVDDVFAGKDKIYLIDTVESRLNVFDESYSLVKSVKLIRDADGKIIVNAENNKQLMLTNPEGVFVREDEKEIYIADTGAERIIVLDCDEYFLKRIIERPANLAGVTVFKPSKIVVDNAGRIFIVVQGSYEGIIELNSDGSFSRYFGVNKPRVNVVDYFWKSIASDVQKEKMRKVYAPSFNNIDIDKEGFVYATTFDSAAIDKVFRLNAKGENVLIGAGTHKIIGDLDYGEDQQESMFVDIAVSDFGAYALLDKTRGRVFIYNFDGDLLNIFNRSGDIKGNVKEPSSIAWFGKKLIIGDKKLGRAFIFKQTEFGEAALGAAESYYHGRWDETAALLDKALKLNANYTAAYVGIGKNLLMQDEYEKAMYYLKLGNDRTYYSKAFNGYRNQIVQKYFAFFAVIVLIIIVYIVYSEYKYHKSMKAEGE</sequence>
<dbReference type="InterPro" id="IPR011990">
    <property type="entry name" value="TPR-like_helical_dom_sf"/>
</dbReference>
<keyword evidence="2" id="KW-0732">Signal</keyword>
<name>A0A2K2FLY2_9CLOT</name>
<organism evidence="3 4">
    <name type="scientific">Clostridium thermosuccinogenes</name>
    <dbReference type="NCBI Taxonomy" id="84032"/>
    <lineage>
        <taxon>Bacteria</taxon>
        <taxon>Bacillati</taxon>
        <taxon>Bacillota</taxon>
        <taxon>Clostridia</taxon>
        <taxon>Eubacteriales</taxon>
        <taxon>Clostridiaceae</taxon>
        <taxon>Clostridium</taxon>
    </lineage>
</organism>